<protein>
    <submittedName>
        <fullName evidence="1">Uncharacterized protein</fullName>
    </submittedName>
</protein>
<evidence type="ECO:0000313" key="2">
    <source>
        <dbReference type="Proteomes" id="UP000004935"/>
    </source>
</evidence>
<dbReference type="HOGENOM" id="CLU_3303720_0_0_9"/>
<proteinExistence type="predicted"/>
<comment type="caution">
    <text evidence="1">The sequence shown here is derived from an EMBL/GenBank/DDBJ whole genome shotgun (WGS) entry which is preliminary data.</text>
</comment>
<reference evidence="1" key="1">
    <citation type="submission" date="2007-11" db="EMBL/GenBank/DDBJ databases">
        <authorList>
            <person name="Fulton L."/>
            <person name="Clifton S."/>
            <person name="Fulton B."/>
            <person name="Xu J."/>
            <person name="Minx P."/>
            <person name="Pepin K.H."/>
            <person name="Johnson M."/>
            <person name="Thiruvilangam P."/>
            <person name="Bhonagiri V."/>
            <person name="Nash W.E."/>
            <person name="Mardis E.R."/>
            <person name="Wilson R.K."/>
        </authorList>
    </citation>
    <scope>NUCLEOTIDE SEQUENCE [LARGE SCALE GENOMIC DNA]</scope>
    <source>
        <strain evidence="1">DSM 14662</strain>
    </source>
</reference>
<dbReference type="Proteomes" id="UP000004935">
    <property type="component" value="Unassembled WGS sequence"/>
</dbReference>
<accession>B0MB83</accession>
<name>B0MB83_ANACD</name>
<evidence type="ECO:0000313" key="1">
    <source>
        <dbReference type="EMBL" id="EDR98758.1"/>
    </source>
</evidence>
<dbReference type="AlphaFoldDB" id="B0MB83"/>
<dbReference type="EMBL" id="ABAX03000005">
    <property type="protein sequence ID" value="EDR98758.1"/>
    <property type="molecule type" value="Genomic_DNA"/>
</dbReference>
<organism evidence="1 2">
    <name type="scientific">Anaerostipes caccae (strain DSM 14662 / CCUG 47493 / JCM 13470 / NCIMB 13811 / L1-92)</name>
    <dbReference type="NCBI Taxonomy" id="411490"/>
    <lineage>
        <taxon>Bacteria</taxon>
        <taxon>Bacillati</taxon>
        <taxon>Bacillota</taxon>
        <taxon>Clostridia</taxon>
        <taxon>Lachnospirales</taxon>
        <taxon>Lachnospiraceae</taxon>
        <taxon>Anaerostipes</taxon>
    </lineage>
</organism>
<keyword evidence="2" id="KW-1185">Reference proteome</keyword>
<reference evidence="1" key="2">
    <citation type="submission" date="2013-11" db="EMBL/GenBank/DDBJ databases">
        <title>Draft genome sequence of Anaerostipes caccae (DSM 14662).</title>
        <authorList>
            <person name="Sudarsanam P."/>
            <person name="Ley R."/>
            <person name="Guruge J."/>
            <person name="Turnbaugh P.J."/>
            <person name="Mahowald M."/>
            <person name="Liep D."/>
            <person name="Gordon J."/>
        </authorList>
    </citation>
    <scope>NUCLEOTIDE SEQUENCE</scope>
    <source>
        <strain evidence="1">DSM 14662</strain>
    </source>
</reference>
<sequence length="39" mass="4325">MDRAYGNIILLLGCAFALAGEKWLAISFWAAGVAWKRKL</sequence>
<gene>
    <name evidence="1" type="ORF">ANACAC_00810</name>
</gene>
<dbReference type="STRING" id="411490.ANACAC_00810"/>